<evidence type="ECO:0000256" key="2">
    <source>
        <dbReference type="SAM" id="MobiDB-lite"/>
    </source>
</evidence>
<dbReference type="Pfam" id="PF05327">
    <property type="entry name" value="RRN3"/>
    <property type="match status" value="1"/>
</dbReference>
<evidence type="ECO:0000313" key="3">
    <source>
        <dbReference type="EMBL" id="EXB36892.1"/>
    </source>
</evidence>
<comment type="similarity">
    <text evidence="1">Belongs to the RRN3 family.</text>
</comment>
<gene>
    <name evidence="3" type="ORF">L484_016497</name>
</gene>
<dbReference type="PANTHER" id="PTHR12790:SF0">
    <property type="entry name" value="RNA POLYMERASE I-SPECIFIC TRANSCRIPTION INITIATION FACTOR RRN3-RELATED"/>
    <property type="match status" value="1"/>
</dbReference>
<dbReference type="OrthoDB" id="26970at2759"/>
<protein>
    <recommendedName>
        <fullName evidence="5">RNA polymerase I-specific transcription initiation factor RRN3</fullName>
    </recommendedName>
</protein>
<dbReference type="GO" id="GO:0001181">
    <property type="term" value="F:RNA polymerase I general transcription initiation factor activity"/>
    <property type="evidence" value="ECO:0007669"/>
    <property type="project" value="InterPro"/>
</dbReference>
<dbReference type="AlphaFoldDB" id="W9QGA7"/>
<feature type="region of interest" description="Disordered" evidence="2">
    <location>
        <begin position="596"/>
        <end position="616"/>
    </location>
</feature>
<evidence type="ECO:0000256" key="1">
    <source>
        <dbReference type="ARBA" id="ARBA00010098"/>
    </source>
</evidence>
<organism evidence="3 4">
    <name type="scientific">Morus notabilis</name>
    <dbReference type="NCBI Taxonomy" id="981085"/>
    <lineage>
        <taxon>Eukaryota</taxon>
        <taxon>Viridiplantae</taxon>
        <taxon>Streptophyta</taxon>
        <taxon>Embryophyta</taxon>
        <taxon>Tracheophyta</taxon>
        <taxon>Spermatophyta</taxon>
        <taxon>Magnoliopsida</taxon>
        <taxon>eudicotyledons</taxon>
        <taxon>Gunneridae</taxon>
        <taxon>Pentapetalae</taxon>
        <taxon>rosids</taxon>
        <taxon>fabids</taxon>
        <taxon>Rosales</taxon>
        <taxon>Moraceae</taxon>
        <taxon>Moreae</taxon>
        <taxon>Morus</taxon>
    </lineage>
</organism>
<reference evidence="4" key="1">
    <citation type="submission" date="2013-01" db="EMBL/GenBank/DDBJ databases">
        <title>Draft Genome Sequence of a Mulberry Tree, Morus notabilis C.K. Schneid.</title>
        <authorList>
            <person name="He N."/>
            <person name="Zhao S."/>
        </authorList>
    </citation>
    <scope>NUCLEOTIDE SEQUENCE</scope>
</reference>
<dbReference type="eggNOG" id="KOG2434">
    <property type="taxonomic scope" value="Eukaryota"/>
</dbReference>
<accession>W9QGA7</accession>
<feature type="compositionally biased region" description="Acidic residues" evidence="2">
    <location>
        <begin position="544"/>
        <end position="556"/>
    </location>
</feature>
<proteinExistence type="inferred from homology"/>
<dbReference type="STRING" id="981085.W9QGA7"/>
<name>W9QGA7_9ROSA</name>
<keyword evidence="4" id="KW-1185">Reference proteome</keyword>
<evidence type="ECO:0008006" key="5">
    <source>
        <dbReference type="Google" id="ProtNLM"/>
    </source>
</evidence>
<dbReference type="GO" id="GO:0001042">
    <property type="term" value="F:RNA polymerase I core binding"/>
    <property type="evidence" value="ECO:0007669"/>
    <property type="project" value="TreeGrafter"/>
</dbReference>
<dbReference type="InterPro" id="IPR007991">
    <property type="entry name" value="RNA_pol_I_trans_ini_fac_RRN3"/>
</dbReference>
<dbReference type="GO" id="GO:0006361">
    <property type="term" value="P:transcription initiation at RNA polymerase I promoter"/>
    <property type="evidence" value="ECO:0007669"/>
    <property type="project" value="InterPro"/>
</dbReference>
<feature type="region of interest" description="Disordered" evidence="2">
    <location>
        <begin position="544"/>
        <end position="571"/>
    </location>
</feature>
<evidence type="ECO:0000313" key="4">
    <source>
        <dbReference type="Proteomes" id="UP000030645"/>
    </source>
</evidence>
<dbReference type="PANTHER" id="PTHR12790">
    <property type="entry name" value="TRANSCRIPTION INITIATION FACTOR IA RRN3"/>
    <property type="match status" value="1"/>
</dbReference>
<dbReference type="KEGG" id="mnt:21399543"/>
<dbReference type="Proteomes" id="UP000030645">
    <property type="component" value="Unassembled WGS sequence"/>
</dbReference>
<dbReference type="GO" id="GO:0005634">
    <property type="term" value="C:nucleus"/>
    <property type="evidence" value="ECO:0007669"/>
    <property type="project" value="TreeGrafter"/>
</dbReference>
<sequence>MGVELRNGEAGFHELDDADFTDYDLVYHVRDALTSVSMGDSDKYNELVAVMHHRGPLAPDEVALLVTSLKALSGAVSYIDSVLHESLLSSIFSMNMWNYRPDVMDALLELIISLAASNGTYIDSCLDMLVGNFTPPNYFTDMLKQPRGIARKDQVLSRVHSSLKVLADLVPLSPMRLLPIIIQRKPHYCSKEIILVIYVENMLKLESGIFGELVGSAMLSGLVDLLLDLDVEIGWDDILQDESAKGIFSMELEDVDEDIDDELMDGGELPRELSRKSLVGNLFARKLDSLMVLIFEHLESCEVGRRLVEVFETLLQPFQKTVLTAYKSKFSQFVMFYACALDPENCGVRFANMLGDTFISNSHPPLLRMSAVAYLASYLSRGKFLSTSLIADTLKRLVDWCLDYCTIQEGEINPKAHRIFYSGCQAIMYALCFRMRSIMGVPWFKSQLLMPINLILSHKLSPLKVCLPSIVTEFLRQSKAAGLFITSERFNFDDYLESELSKGFGGMERLDMFFPFDPCLLKRCDSFIRPYYVYWSMVRPTYDDGQEEGSDEEVDEAPLGGNTKSREDFDLDEFDSAMNQMSITPKDSLKHRFGAALKEPLRMPSRIRPSTSPESL</sequence>
<dbReference type="EMBL" id="KE343600">
    <property type="protein sequence ID" value="EXB36892.1"/>
    <property type="molecule type" value="Genomic_DNA"/>
</dbReference>